<dbReference type="InterPro" id="IPR051288">
    <property type="entry name" value="Serum_paraoxonase/arylesterase"/>
</dbReference>
<feature type="domain" description="SMP-30/Gluconolactonase/LRE-like region" evidence="2">
    <location>
        <begin position="161"/>
        <end position="294"/>
    </location>
</feature>
<evidence type="ECO:0000313" key="3">
    <source>
        <dbReference type="EMBL" id="SVB54104.1"/>
    </source>
</evidence>
<keyword evidence="1" id="KW-0472">Membrane</keyword>
<name>A0A382EVB4_9ZZZZ</name>
<reference evidence="3" key="1">
    <citation type="submission" date="2018-05" db="EMBL/GenBank/DDBJ databases">
        <authorList>
            <person name="Lanie J.A."/>
            <person name="Ng W.-L."/>
            <person name="Kazmierczak K.M."/>
            <person name="Andrzejewski T.M."/>
            <person name="Davidsen T.M."/>
            <person name="Wayne K.J."/>
            <person name="Tettelin H."/>
            <person name="Glass J.I."/>
            <person name="Rusch D."/>
            <person name="Podicherti R."/>
            <person name="Tsui H.-C.T."/>
            <person name="Winkler M.E."/>
        </authorList>
    </citation>
    <scope>NUCLEOTIDE SEQUENCE</scope>
</reference>
<sequence length="362" mass="41155">MFMVKKILYLTFSVIGVIFLSLLILFLSQRSDIEVSNITGCQSDSQLMVYCEFSKPEDIVVLPDNHHLLISEFGAIVPLSPENLPGQISLFDTDLLEKKQIEIAMADNDWGQESCKRDNLIFSPHGIDINQRSDGRYQLAVVNHMPRETIEMFELLNLHNSWSLIWRGCIDAPELGYFNDVALKSDGSFFTTHMYERGLPFLSLIYISYTKPDTGFVYQWDVEGEFTRVPNTEGSFPNGISISDDEKNLFINYVFNHRTTKLNLENLNIEAEHFSKGTPDNSSIDGDFIWVATQDNTGTDLLIHCNETVVQCSLPFTIFKLRQSDLSEVVSFSFAQTQMGSVTVAVTHKDKIWLGTFHGDRM</sequence>
<organism evidence="3">
    <name type="scientific">marine metagenome</name>
    <dbReference type="NCBI Taxonomy" id="408172"/>
    <lineage>
        <taxon>unclassified sequences</taxon>
        <taxon>metagenomes</taxon>
        <taxon>ecological metagenomes</taxon>
    </lineage>
</organism>
<feature type="non-terminal residue" evidence="3">
    <location>
        <position position="362"/>
    </location>
</feature>
<gene>
    <name evidence="3" type="ORF">METZ01_LOCUS206958</name>
</gene>
<dbReference type="SUPFAM" id="SSF63829">
    <property type="entry name" value="Calcium-dependent phosphotriesterase"/>
    <property type="match status" value="1"/>
</dbReference>
<evidence type="ECO:0000259" key="2">
    <source>
        <dbReference type="Pfam" id="PF08450"/>
    </source>
</evidence>
<protein>
    <recommendedName>
        <fullName evidence="2">SMP-30/Gluconolactonase/LRE-like region domain-containing protein</fullName>
    </recommendedName>
</protein>
<dbReference type="PANTHER" id="PTHR11799:SF12">
    <property type="entry name" value="PARAOXONASE-RELATED"/>
    <property type="match status" value="1"/>
</dbReference>
<dbReference type="PANTHER" id="PTHR11799">
    <property type="entry name" value="PARAOXONASE"/>
    <property type="match status" value="1"/>
</dbReference>
<dbReference type="EMBL" id="UINC01046289">
    <property type="protein sequence ID" value="SVB54104.1"/>
    <property type="molecule type" value="Genomic_DNA"/>
</dbReference>
<dbReference type="InterPro" id="IPR011042">
    <property type="entry name" value="6-blade_b-propeller_TolB-like"/>
</dbReference>
<accession>A0A382EVB4</accession>
<keyword evidence="1" id="KW-0812">Transmembrane</keyword>
<feature type="transmembrane region" description="Helical" evidence="1">
    <location>
        <begin position="7"/>
        <end position="27"/>
    </location>
</feature>
<proteinExistence type="predicted"/>
<keyword evidence="1" id="KW-1133">Transmembrane helix</keyword>
<dbReference type="Pfam" id="PF08450">
    <property type="entry name" value="SGL"/>
    <property type="match status" value="1"/>
</dbReference>
<dbReference type="Gene3D" id="2.120.10.30">
    <property type="entry name" value="TolB, C-terminal domain"/>
    <property type="match status" value="1"/>
</dbReference>
<evidence type="ECO:0000256" key="1">
    <source>
        <dbReference type="SAM" id="Phobius"/>
    </source>
</evidence>
<dbReference type="AlphaFoldDB" id="A0A382EVB4"/>
<dbReference type="InterPro" id="IPR013658">
    <property type="entry name" value="SGL"/>
</dbReference>